<dbReference type="InterPro" id="IPR021036">
    <property type="entry name" value="Ribosomal_mS45"/>
</dbReference>
<proteinExistence type="predicted"/>
<gene>
    <name evidence="2" type="ORF">S40285_01841</name>
</gene>
<dbReference type="EMBL" id="KL660741">
    <property type="protein sequence ID" value="KFA63357.1"/>
    <property type="molecule type" value="Genomic_DNA"/>
</dbReference>
<protein>
    <recommendedName>
        <fullName evidence="4">37S ribosomal protein S35, mitochondrial</fullName>
    </recommendedName>
</protein>
<reference evidence="2 3" key="1">
    <citation type="journal article" date="2014" name="BMC Genomics">
        <title>Comparative genome sequencing reveals chemotype-specific gene clusters in the toxigenic black mold Stachybotrys.</title>
        <authorList>
            <person name="Semeiks J."/>
            <person name="Borek D."/>
            <person name="Otwinowski Z."/>
            <person name="Grishin N.V."/>
        </authorList>
    </citation>
    <scope>NUCLEOTIDE SEQUENCE [LARGE SCALE GENOMIC DNA]</scope>
    <source>
        <strain evidence="2 3">IBT 40285</strain>
    </source>
</reference>
<dbReference type="PANTHER" id="PTHR28158">
    <property type="entry name" value="37S RIBOSOMAL PROTEIN S35, MITOCHONDRIAL"/>
    <property type="match status" value="1"/>
</dbReference>
<evidence type="ECO:0000313" key="2">
    <source>
        <dbReference type="EMBL" id="KFA63357.1"/>
    </source>
</evidence>
<evidence type="ECO:0000313" key="3">
    <source>
        <dbReference type="Proteomes" id="UP000028524"/>
    </source>
</evidence>
<organism evidence="2 3">
    <name type="scientific">Stachybotrys chlorohalonatus (strain IBT 40285)</name>
    <dbReference type="NCBI Taxonomy" id="1283841"/>
    <lineage>
        <taxon>Eukaryota</taxon>
        <taxon>Fungi</taxon>
        <taxon>Dikarya</taxon>
        <taxon>Ascomycota</taxon>
        <taxon>Pezizomycotina</taxon>
        <taxon>Sordariomycetes</taxon>
        <taxon>Hypocreomycetidae</taxon>
        <taxon>Hypocreales</taxon>
        <taxon>Stachybotryaceae</taxon>
        <taxon>Stachybotrys</taxon>
    </lineage>
</organism>
<feature type="coiled-coil region" evidence="1">
    <location>
        <begin position="196"/>
        <end position="224"/>
    </location>
</feature>
<keyword evidence="1" id="KW-0175">Coiled coil</keyword>
<name>A0A084QHC2_STAC4</name>
<dbReference type="GO" id="GO:0005763">
    <property type="term" value="C:mitochondrial small ribosomal subunit"/>
    <property type="evidence" value="ECO:0007669"/>
    <property type="project" value="TreeGrafter"/>
</dbReference>
<dbReference type="STRING" id="1283841.A0A084QHC2"/>
<dbReference type="Proteomes" id="UP000028524">
    <property type="component" value="Unassembled WGS sequence"/>
</dbReference>
<dbReference type="AlphaFoldDB" id="A0A084QHC2"/>
<evidence type="ECO:0008006" key="4">
    <source>
        <dbReference type="Google" id="ProtNLM"/>
    </source>
</evidence>
<dbReference type="GO" id="GO:0003735">
    <property type="term" value="F:structural constituent of ribosome"/>
    <property type="evidence" value="ECO:0007669"/>
    <property type="project" value="TreeGrafter"/>
</dbReference>
<dbReference type="InParanoid" id="A0A084QHC2"/>
<dbReference type="OMA" id="KGTGWRY"/>
<sequence length="278" mass="31497">MSSGRRKMFTWLESSEGQRFAEAGSAPNYLGPFEDQPFPLNPLFRSQPVLDDSMKDAIYERINKGDPIKVVSADLGVDVRRVAAVVRLKEIELRWTSEGKKLATPYAEAVMKMLPRTRYVEGQPVTPHEPINEIPVHAFTRRQIFVPTSESRVFTRADAAKAFHEKLLPADKRSQHTQLIDMEREILGGKSREEGLARFREVAQAEEEELAEKLQKSRDEQEVRTMRITSPRCEFRIKKINAENVGKDGKAPGAVGWRYGAPLDDRKRGAVKIPTSVP</sequence>
<dbReference type="PANTHER" id="PTHR28158:SF1">
    <property type="entry name" value="SMALL RIBOSOMAL SUBUNIT PROTEIN MS45"/>
    <property type="match status" value="1"/>
</dbReference>
<dbReference type="Pfam" id="PF12298">
    <property type="entry name" value="Bot1p"/>
    <property type="match status" value="1"/>
</dbReference>
<accession>A0A084QHC2</accession>
<dbReference type="GO" id="GO:0032543">
    <property type="term" value="P:mitochondrial translation"/>
    <property type="evidence" value="ECO:0007669"/>
    <property type="project" value="TreeGrafter"/>
</dbReference>
<dbReference type="OrthoDB" id="10052321at2759"/>
<evidence type="ECO:0000256" key="1">
    <source>
        <dbReference type="SAM" id="Coils"/>
    </source>
</evidence>
<dbReference type="HOGENOM" id="CLU_049223_0_0_1"/>
<keyword evidence="3" id="KW-1185">Reference proteome</keyword>